<dbReference type="KEGG" id="amaq:GO499_06950"/>
<keyword evidence="10" id="KW-1185">Reference proteome</keyword>
<dbReference type="Gene3D" id="2.40.30.40">
    <property type="entry name" value="Peptidase M42, domain 2"/>
    <property type="match status" value="1"/>
</dbReference>
<proteinExistence type="inferred from homology"/>
<feature type="binding site" evidence="8">
    <location>
        <position position="210"/>
    </location>
    <ligand>
        <name>Zn(2+)</name>
        <dbReference type="ChEBI" id="CHEBI:29105"/>
        <label>2</label>
    </ligand>
</feature>
<dbReference type="SUPFAM" id="SSF101821">
    <property type="entry name" value="Aminopeptidase/glucanase lid domain"/>
    <property type="match status" value="1"/>
</dbReference>
<feature type="binding site" evidence="8">
    <location>
        <position position="320"/>
    </location>
    <ligand>
        <name>Zn(2+)</name>
        <dbReference type="ChEBI" id="CHEBI:29105"/>
        <label>2</label>
    </ligand>
</feature>
<evidence type="ECO:0000256" key="3">
    <source>
        <dbReference type="ARBA" id="ARBA00022670"/>
    </source>
</evidence>
<dbReference type="PANTHER" id="PTHR32481">
    <property type="entry name" value="AMINOPEPTIDASE"/>
    <property type="match status" value="1"/>
</dbReference>
<reference evidence="9 10" key="1">
    <citation type="submission" date="2019-12" db="EMBL/GenBank/DDBJ databases">
        <title>Complete genome sequence of Algicella marina strain 9Alg 56(T) isolated from the red alga Tichocarpus crinitus.</title>
        <authorList>
            <person name="Kim S.-G."/>
            <person name="Nedashkovskaya O.I."/>
        </authorList>
    </citation>
    <scope>NUCLEOTIDE SEQUENCE [LARGE SCALE GENOMIC DNA]</scope>
    <source>
        <strain evidence="9 10">9Alg 56</strain>
    </source>
</reference>
<protein>
    <submittedName>
        <fullName evidence="9">M20/M25/M40 family metallo-hydrolase</fullName>
    </submittedName>
</protein>
<keyword evidence="5 9" id="KW-0378">Hydrolase</keyword>
<evidence type="ECO:0000256" key="1">
    <source>
        <dbReference type="ARBA" id="ARBA00006272"/>
    </source>
</evidence>
<dbReference type="GO" id="GO:0006508">
    <property type="term" value="P:proteolysis"/>
    <property type="evidence" value="ECO:0007669"/>
    <property type="project" value="UniProtKB-KW"/>
</dbReference>
<evidence type="ECO:0000256" key="5">
    <source>
        <dbReference type="ARBA" id="ARBA00022801"/>
    </source>
</evidence>
<sequence>MNIDLLKRLCETPGAPGHEHEVRALIESEIEGLFDEVVTDPMGSLLCKRNGQGETPEKIMLLCHMDEIAFLVAHVSDKGFVYLQPVGGFDPRNLFSRRVMAVTERGKFKGVMNPGGRPIHISKPEDRKKIPELSEFFVDFGLGDKTAEHISVGDSVVMDEPLIEMGDKIVSKALDNRIACWLGVESIRALVESGAGHNCEIHVAFTVQEEVGLRGARTAAYAIQPDIGLGIDTTLACDTPGVPDQESTTVQGKGFGLHVKDSSFIADRALVAEVAALADEKGIPFQRTMLMAGGQDGAAAQQAAAGARAVGIVVGTRYIHTVTEMIDRNDLQAAKEILTAYLASH</sequence>
<evidence type="ECO:0000256" key="4">
    <source>
        <dbReference type="ARBA" id="ARBA00022723"/>
    </source>
</evidence>
<dbReference type="InterPro" id="IPR008007">
    <property type="entry name" value="Peptidase_M42"/>
</dbReference>
<accession>A0A6P1T362</accession>
<dbReference type="InterPro" id="IPR023367">
    <property type="entry name" value="Peptidase_M42_dom2"/>
</dbReference>
<evidence type="ECO:0000256" key="7">
    <source>
        <dbReference type="PIRSR" id="PIRSR001123-1"/>
    </source>
</evidence>
<comment type="cofactor">
    <cofactor evidence="8">
        <name>a divalent metal cation</name>
        <dbReference type="ChEBI" id="CHEBI:60240"/>
    </cofactor>
    <text evidence="8">Binds 2 divalent metal cations per subunit.</text>
</comment>
<gene>
    <name evidence="9" type="ORF">GO499_06950</name>
</gene>
<feature type="binding site" evidence="8">
    <location>
        <position position="64"/>
    </location>
    <ligand>
        <name>Zn(2+)</name>
        <dbReference type="ChEBI" id="CHEBI:29105"/>
        <label>1</label>
    </ligand>
</feature>
<dbReference type="EMBL" id="CP046620">
    <property type="protein sequence ID" value="QHQ34952.1"/>
    <property type="molecule type" value="Genomic_DNA"/>
</dbReference>
<keyword evidence="3" id="KW-0645">Protease</keyword>
<evidence type="ECO:0000313" key="10">
    <source>
        <dbReference type="Proteomes" id="UP000464495"/>
    </source>
</evidence>
<keyword evidence="2" id="KW-0031">Aminopeptidase</keyword>
<dbReference type="PANTHER" id="PTHR32481:SF0">
    <property type="entry name" value="AMINOPEPTIDASE YPDE-RELATED"/>
    <property type="match status" value="1"/>
</dbReference>
<dbReference type="GO" id="GO:0046872">
    <property type="term" value="F:metal ion binding"/>
    <property type="evidence" value="ECO:0007669"/>
    <property type="project" value="UniProtKB-UniRule"/>
</dbReference>
<dbReference type="Gene3D" id="3.40.630.10">
    <property type="entry name" value="Zn peptidases"/>
    <property type="match status" value="1"/>
</dbReference>
<name>A0A6P1T362_9RHOB</name>
<evidence type="ECO:0000256" key="2">
    <source>
        <dbReference type="ARBA" id="ARBA00022438"/>
    </source>
</evidence>
<dbReference type="SUPFAM" id="SSF53187">
    <property type="entry name" value="Zn-dependent exopeptidases"/>
    <property type="match status" value="1"/>
</dbReference>
<dbReference type="InterPro" id="IPR051464">
    <property type="entry name" value="Peptidase_M42_aminopept"/>
</dbReference>
<dbReference type="Proteomes" id="UP000464495">
    <property type="component" value="Chromosome"/>
</dbReference>
<feature type="binding site" evidence="8">
    <location>
        <position position="175"/>
    </location>
    <ligand>
        <name>Zn(2+)</name>
        <dbReference type="ChEBI" id="CHEBI:29105"/>
        <label>1</label>
    </ligand>
</feature>
<feature type="active site" description="Proton acceptor" evidence="7">
    <location>
        <position position="209"/>
    </location>
</feature>
<evidence type="ECO:0000313" key="9">
    <source>
        <dbReference type="EMBL" id="QHQ34952.1"/>
    </source>
</evidence>
<dbReference type="RefSeq" id="WP_161861517.1">
    <property type="nucleotide sequence ID" value="NZ_CP046620.1"/>
</dbReference>
<organism evidence="9 10">
    <name type="scientific">Algicella marina</name>
    <dbReference type="NCBI Taxonomy" id="2683284"/>
    <lineage>
        <taxon>Bacteria</taxon>
        <taxon>Pseudomonadati</taxon>
        <taxon>Pseudomonadota</taxon>
        <taxon>Alphaproteobacteria</taxon>
        <taxon>Rhodobacterales</taxon>
        <taxon>Paracoccaceae</taxon>
        <taxon>Algicella</taxon>
    </lineage>
</organism>
<comment type="similarity">
    <text evidence="1 6">Belongs to the peptidase M42 family.</text>
</comment>
<keyword evidence="4 8" id="KW-0479">Metal-binding</keyword>
<dbReference type="AlphaFoldDB" id="A0A6P1T362"/>
<feature type="binding site" evidence="8">
    <location>
        <position position="232"/>
    </location>
    <ligand>
        <name>Zn(2+)</name>
        <dbReference type="ChEBI" id="CHEBI:29105"/>
        <label>1</label>
    </ligand>
</feature>
<dbReference type="Pfam" id="PF05343">
    <property type="entry name" value="Peptidase_M42"/>
    <property type="match status" value="1"/>
</dbReference>
<evidence type="ECO:0000256" key="8">
    <source>
        <dbReference type="PIRSR" id="PIRSR001123-2"/>
    </source>
</evidence>
<evidence type="ECO:0000256" key="6">
    <source>
        <dbReference type="PIRNR" id="PIRNR001123"/>
    </source>
</evidence>
<dbReference type="GO" id="GO:0004177">
    <property type="term" value="F:aminopeptidase activity"/>
    <property type="evidence" value="ECO:0007669"/>
    <property type="project" value="UniProtKB-UniRule"/>
</dbReference>
<dbReference type="PIRSF" id="PIRSF001123">
    <property type="entry name" value="PepA_GA"/>
    <property type="match status" value="1"/>
</dbReference>
<feature type="binding site" evidence="8">
    <location>
        <position position="175"/>
    </location>
    <ligand>
        <name>Zn(2+)</name>
        <dbReference type="ChEBI" id="CHEBI:29105"/>
        <label>2</label>
    </ligand>
</feature>